<sequence>MISKAVETIDMMRKLGIESNVVTYDALVNGHCLQNEMDKARSVLQLMIEKGCAPNIFTYSTMMQSMFQLGRVSNCLERYLLLDKFQIE</sequence>
<evidence type="ECO:0000313" key="4">
    <source>
        <dbReference type="Proteomes" id="UP000593579"/>
    </source>
</evidence>
<dbReference type="Gene3D" id="1.25.40.10">
    <property type="entry name" value="Tetratricopeptide repeat domain"/>
    <property type="match status" value="1"/>
</dbReference>
<dbReference type="PANTHER" id="PTHR45613:SF207">
    <property type="entry name" value="OS08G0300700 PROTEIN"/>
    <property type="match status" value="1"/>
</dbReference>
<dbReference type="InterPro" id="IPR002885">
    <property type="entry name" value="PPR_rpt"/>
</dbReference>
<dbReference type="OrthoDB" id="185373at2759"/>
<accession>A0A7J9CDV1</accession>
<dbReference type="PROSITE" id="PS51375">
    <property type="entry name" value="PPR"/>
    <property type="match status" value="1"/>
</dbReference>
<dbReference type="Proteomes" id="UP000593579">
    <property type="component" value="Unassembled WGS sequence"/>
</dbReference>
<name>A0A7J9CDV1_GOSGO</name>
<evidence type="ECO:0008006" key="5">
    <source>
        <dbReference type="Google" id="ProtNLM"/>
    </source>
</evidence>
<evidence type="ECO:0000256" key="2">
    <source>
        <dbReference type="PROSITE-ProRule" id="PRU00708"/>
    </source>
</evidence>
<dbReference type="EMBL" id="JABEZY010000009">
    <property type="protein sequence ID" value="MBA0746710.1"/>
    <property type="molecule type" value="Genomic_DNA"/>
</dbReference>
<dbReference type="NCBIfam" id="TIGR00756">
    <property type="entry name" value="PPR"/>
    <property type="match status" value="1"/>
</dbReference>
<protein>
    <recommendedName>
        <fullName evidence="5">Pentacotripeptide-repeat region of PRORP domain-containing protein</fullName>
    </recommendedName>
</protein>
<keyword evidence="4" id="KW-1185">Reference proteome</keyword>
<organism evidence="3 4">
    <name type="scientific">Gossypium gossypioides</name>
    <name type="common">Mexican cotton</name>
    <name type="synonym">Selera gossypioides</name>
    <dbReference type="NCBI Taxonomy" id="34282"/>
    <lineage>
        <taxon>Eukaryota</taxon>
        <taxon>Viridiplantae</taxon>
        <taxon>Streptophyta</taxon>
        <taxon>Embryophyta</taxon>
        <taxon>Tracheophyta</taxon>
        <taxon>Spermatophyta</taxon>
        <taxon>Magnoliopsida</taxon>
        <taxon>eudicotyledons</taxon>
        <taxon>Gunneridae</taxon>
        <taxon>Pentapetalae</taxon>
        <taxon>rosids</taxon>
        <taxon>malvids</taxon>
        <taxon>Malvales</taxon>
        <taxon>Malvaceae</taxon>
        <taxon>Malvoideae</taxon>
        <taxon>Gossypium</taxon>
    </lineage>
</organism>
<evidence type="ECO:0000313" key="3">
    <source>
        <dbReference type="EMBL" id="MBA0746710.1"/>
    </source>
</evidence>
<evidence type="ECO:0000256" key="1">
    <source>
        <dbReference type="ARBA" id="ARBA00022737"/>
    </source>
</evidence>
<gene>
    <name evidence="3" type="ORF">Gogos_009204</name>
</gene>
<dbReference type="PANTHER" id="PTHR45613">
    <property type="entry name" value="PENTATRICOPEPTIDE REPEAT-CONTAINING PROTEIN"/>
    <property type="match status" value="1"/>
</dbReference>
<feature type="repeat" description="PPR" evidence="2">
    <location>
        <begin position="20"/>
        <end position="54"/>
    </location>
</feature>
<keyword evidence="1" id="KW-0677">Repeat</keyword>
<dbReference type="Pfam" id="PF13041">
    <property type="entry name" value="PPR_2"/>
    <property type="match status" value="1"/>
</dbReference>
<dbReference type="InterPro" id="IPR011990">
    <property type="entry name" value="TPR-like_helical_dom_sf"/>
</dbReference>
<dbReference type="AlphaFoldDB" id="A0A7J9CDV1"/>
<comment type="caution">
    <text evidence="3">The sequence shown here is derived from an EMBL/GenBank/DDBJ whole genome shotgun (WGS) entry which is preliminary data.</text>
</comment>
<reference evidence="3 4" key="1">
    <citation type="journal article" date="2019" name="Genome Biol. Evol.">
        <title>Insights into the evolution of the New World diploid cottons (Gossypium, subgenus Houzingenia) based on genome sequencing.</title>
        <authorList>
            <person name="Grover C.E."/>
            <person name="Arick M.A. 2nd"/>
            <person name="Thrash A."/>
            <person name="Conover J.L."/>
            <person name="Sanders W.S."/>
            <person name="Peterson D.G."/>
            <person name="Frelichowski J.E."/>
            <person name="Scheffler J.A."/>
            <person name="Scheffler B.E."/>
            <person name="Wendel J.F."/>
        </authorList>
    </citation>
    <scope>NUCLEOTIDE SEQUENCE [LARGE SCALE GENOMIC DNA]</scope>
    <source>
        <strain evidence="3">5</strain>
        <tissue evidence="3">Leaf</tissue>
    </source>
</reference>
<proteinExistence type="predicted"/>